<dbReference type="Gene3D" id="2.60.40.1490">
    <property type="entry name" value="Histone chaperone ASF1-like"/>
    <property type="match status" value="1"/>
</dbReference>
<dbReference type="PANTHER" id="PTHR12040">
    <property type="entry name" value="ANTI-SILENCING PROTEIN 1"/>
    <property type="match status" value="1"/>
</dbReference>
<proteinExistence type="inferred from homology"/>
<evidence type="ECO:0000313" key="9">
    <source>
        <dbReference type="Proteomes" id="UP001626550"/>
    </source>
</evidence>
<dbReference type="AlphaFoldDB" id="A0ABD2QC48"/>
<evidence type="ECO:0000256" key="1">
    <source>
        <dbReference type="ARBA" id="ARBA00004123"/>
    </source>
</evidence>
<evidence type="ECO:0000256" key="6">
    <source>
        <dbReference type="ARBA" id="ARBA00023242"/>
    </source>
</evidence>
<feature type="compositionally biased region" description="Polar residues" evidence="7">
    <location>
        <begin position="199"/>
        <end position="224"/>
    </location>
</feature>
<keyword evidence="4" id="KW-0804">Transcription</keyword>
<gene>
    <name evidence="8" type="primary">ASF1A</name>
    <name evidence="8" type="ORF">Ciccas_004234</name>
</gene>
<dbReference type="Pfam" id="PF04729">
    <property type="entry name" value="ASF1_hist_chap"/>
    <property type="match status" value="1"/>
</dbReference>
<evidence type="ECO:0000256" key="5">
    <source>
        <dbReference type="ARBA" id="ARBA00023186"/>
    </source>
</evidence>
<evidence type="ECO:0000256" key="4">
    <source>
        <dbReference type="ARBA" id="ARBA00023163"/>
    </source>
</evidence>
<dbReference type="EMBL" id="JBJKFK010000427">
    <property type="protein sequence ID" value="KAL3317117.1"/>
    <property type="molecule type" value="Genomic_DNA"/>
</dbReference>
<dbReference type="InterPro" id="IPR006818">
    <property type="entry name" value="ASF1-like"/>
</dbReference>
<evidence type="ECO:0000256" key="7">
    <source>
        <dbReference type="SAM" id="MobiDB-lite"/>
    </source>
</evidence>
<comment type="caution">
    <text evidence="8">The sequence shown here is derived from an EMBL/GenBank/DDBJ whole genome shotgun (WGS) entry which is preliminary data.</text>
</comment>
<keyword evidence="5" id="KW-0143">Chaperone</keyword>
<dbReference type="SUPFAM" id="SSF101546">
    <property type="entry name" value="ASF1-like"/>
    <property type="match status" value="1"/>
</dbReference>
<comment type="similarity">
    <text evidence="2">Belongs to the ASF1 family.</text>
</comment>
<feature type="region of interest" description="Disordered" evidence="7">
    <location>
        <begin position="156"/>
        <end position="224"/>
    </location>
</feature>
<evidence type="ECO:0000313" key="8">
    <source>
        <dbReference type="EMBL" id="KAL3317117.1"/>
    </source>
</evidence>
<protein>
    <submittedName>
        <fullName evidence="8">ASF1 anti-silencing function 1</fullName>
    </submittedName>
</protein>
<keyword evidence="9" id="KW-1185">Reference proteome</keyword>
<dbReference type="PANTHER" id="PTHR12040:SF0">
    <property type="entry name" value="HISTONE CHAPERONE ASF1"/>
    <property type="match status" value="1"/>
</dbReference>
<comment type="subcellular location">
    <subcellularLocation>
        <location evidence="1">Nucleus</location>
    </subcellularLocation>
</comment>
<evidence type="ECO:0000256" key="2">
    <source>
        <dbReference type="ARBA" id="ARBA00006051"/>
    </source>
</evidence>
<organism evidence="8 9">
    <name type="scientific">Cichlidogyrus casuarinus</name>
    <dbReference type="NCBI Taxonomy" id="1844966"/>
    <lineage>
        <taxon>Eukaryota</taxon>
        <taxon>Metazoa</taxon>
        <taxon>Spiralia</taxon>
        <taxon>Lophotrochozoa</taxon>
        <taxon>Platyhelminthes</taxon>
        <taxon>Monogenea</taxon>
        <taxon>Monopisthocotylea</taxon>
        <taxon>Dactylogyridea</taxon>
        <taxon>Ancyrocephalidae</taxon>
        <taxon>Cichlidogyrus</taxon>
    </lineage>
</organism>
<name>A0ABD2QC48_9PLAT</name>
<dbReference type="InterPro" id="IPR036747">
    <property type="entry name" value="ASF1-like_sf"/>
</dbReference>
<evidence type="ECO:0000256" key="3">
    <source>
        <dbReference type="ARBA" id="ARBA00023015"/>
    </source>
</evidence>
<accession>A0ABD2QC48</accession>
<dbReference type="GO" id="GO:0005634">
    <property type="term" value="C:nucleus"/>
    <property type="evidence" value="ECO:0007669"/>
    <property type="project" value="UniProtKB-SubCell"/>
</dbReference>
<sequence length="224" mass="25797">MARVNIIDVVVLEEKSKFTDPLKFKITFECYERLEEDLEWKIVYVSSAYNKSLDQELDSILVGPVPTGRHQFEFDAKAPDPSKIPPEDVVGVTVVLIQAFYREKEFIRVGYYVYNEYIKEEMRLEPPKIPIIEELERTIIASDPRVTRFPIDWGDGLLDGCPEPEQQSDNETEDLIQANASPSENENPEKMDDSVLKVAQQQLNNEHSQDSLNHPQPLQECQNV</sequence>
<reference evidence="8 9" key="1">
    <citation type="submission" date="2024-11" db="EMBL/GenBank/DDBJ databases">
        <title>Adaptive evolution of stress response genes in parasites aligns with host niche diversity.</title>
        <authorList>
            <person name="Hahn C."/>
            <person name="Resl P."/>
        </authorList>
    </citation>
    <scope>NUCLEOTIDE SEQUENCE [LARGE SCALE GENOMIC DNA]</scope>
    <source>
        <strain evidence="8">EGGRZ-B1_66</strain>
        <tissue evidence="8">Body</tissue>
    </source>
</reference>
<dbReference type="Proteomes" id="UP001626550">
    <property type="component" value="Unassembled WGS sequence"/>
</dbReference>
<keyword evidence="3" id="KW-0805">Transcription regulation</keyword>
<keyword evidence="6" id="KW-0539">Nucleus</keyword>